<gene>
    <name evidence="3" type="ORF">MOX91_08165</name>
</gene>
<evidence type="ECO:0000256" key="1">
    <source>
        <dbReference type="SAM" id="MobiDB-lite"/>
    </source>
</evidence>
<feature type="region of interest" description="Disordered" evidence="1">
    <location>
        <begin position="64"/>
        <end position="97"/>
    </location>
</feature>
<sequence>MSAQIEISRDCDAMLIPSGTQVRLAKGTLVVITHRLGGNFTVSGSFGMARILEKDADAIGEASKNLQNSETKAEAEENVPSPAPEEKSDRENFAPPEESELWDAARTVYDPEIPLNIVDLGLVYKMDLIHSPDGKYAVEADMTLTAPGCAMGPVIADDLKMRLKAIPGIDDAVVNIVWDPPWHQDMISEEGKMTLGLL</sequence>
<reference evidence="3 4" key="1">
    <citation type="submission" date="2022-03" db="EMBL/GenBank/DDBJ databases">
        <title>Novel taxa within the pig intestine.</title>
        <authorList>
            <person name="Wylensek D."/>
            <person name="Bishof K."/>
            <person name="Afrizal A."/>
            <person name="Clavel T."/>
        </authorList>
    </citation>
    <scope>NUCLEOTIDE SEQUENCE [LARGE SCALE GENOMIC DNA]</scope>
    <source>
        <strain evidence="3 4">CLA-KB-P66</strain>
    </source>
</reference>
<dbReference type="PANTHER" id="PTHR42831:SF1">
    <property type="entry name" value="FE-S PROTEIN MATURATION AUXILIARY FACTOR YITW"/>
    <property type="match status" value="1"/>
</dbReference>
<protein>
    <submittedName>
        <fullName evidence="3">Iron-sulfur cluster assembly protein</fullName>
    </submittedName>
</protein>
<evidence type="ECO:0000259" key="2">
    <source>
        <dbReference type="Pfam" id="PF01883"/>
    </source>
</evidence>
<name>A0ABU4WHV8_9BACT</name>
<proteinExistence type="predicted"/>
<comment type="caution">
    <text evidence="3">The sequence shown here is derived from an EMBL/GenBank/DDBJ whole genome shotgun (WGS) entry which is preliminary data.</text>
</comment>
<dbReference type="Pfam" id="PF01883">
    <property type="entry name" value="FeS_assembly_P"/>
    <property type="match status" value="1"/>
</dbReference>
<keyword evidence="4" id="KW-1185">Reference proteome</keyword>
<dbReference type="Proteomes" id="UP001275932">
    <property type="component" value="Unassembled WGS sequence"/>
</dbReference>
<feature type="domain" description="MIP18 family-like" evidence="2">
    <location>
        <begin position="99"/>
        <end position="175"/>
    </location>
</feature>
<evidence type="ECO:0000313" key="3">
    <source>
        <dbReference type="EMBL" id="MDX8416146.1"/>
    </source>
</evidence>
<dbReference type="RefSeq" id="WP_370397599.1">
    <property type="nucleotide sequence ID" value="NZ_JALBUT010000009.1"/>
</dbReference>
<dbReference type="InterPro" id="IPR002744">
    <property type="entry name" value="MIP18-like"/>
</dbReference>
<dbReference type="InterPro" id="IPR034904">
    <property type="entry name" value="FSCA_dom_sf"/>
</dbReference>
<accession>A0ABU4WHV8</accession>
<dbReference type="PANTHER" id="PTHR42831">
    <property type="entry name" value="FE-S PROTEIN MATURATION AUXILIARY FACTOR YITW"/>
    <property type="match status" value="1"/>
</dbReference>
<organism evidence="3 4">
    <name type="scientific">Intestinicryptomonas porci</name>
    <dbReference type="NCBI Taxonomy" id="2926320"/>
    <lineage>
        <taxon>Bacteria</taxon>
        <taxon>Pseudomonadati</taxon>
        <taxon>Verrucomicrobiota</taxon>
        <taxon>Opitutia</taxon>
        <taxon>Opitutales</taxon>
        <taxon>Intestinicryptomonaceae</taxon>
        <taxon>Intestinicryptomonas</taxon>
    </lineage>
</organism>
<dbReference type="EMBL" id="JALBUT010000009">
    <property type="protein sequence ID" value="MDX8416146.1"/>
    <property type="molecule type" value="Genomic_DNA"/>
</dbReference>
<dbReference type="Gene3D" id="3.30.300.130">
    <property type="entry name" value="Fe-S cluster assembly (FSCA)"/>
    <property type="match status" value="1"/>
</dbReference>
<dbReference type="InterPro" id="IPR052339">
    <property type="entry name" value="Fe-S_Maturation_MIP18"/>
</dbReference>
<evidence type="ECO:0000313" key="4">
    <source>
        <dbReference type="Proteomes" id="UP001275932"/>
    </source>
</evidence>
<dbReference type="SUPFAM" id="SSF117916">
    <property type="entry name" value="Fe-S cluster assembly (FSCA) domain-like"/>
    <property type="match status" value="1"/>
</dbReference>